<evidence type="ECO:0000313" key="15">
    <source>
        <dbReference type="EMBL" id="KFO60279.1"/>
    </source>
</evidence>
<evidence type="ECO:0000256" key="10">
    <source>
        <dbReference type="ARBA" id="ARBA00023139"/>
    </source>
</evidence>
<evidence type="ECO:0008006" key="17">
    <source>
        <dbReference type="Google" id="ProtNLM"/>
    </source>
</evidence>
<dbReference type="Pfam" id="PF00429">
    <property type="entry name" value="TLV_coat"/>
    <property type="match status" value="1"/>
</dbReference>
<dbReference type="PANTHER" id="PTHR10424">
    <property type="entry name" value="VIRAL ENVELOPE PROTEIN"/>
    <property type="match status" value="1"/>
</dbReference>
<evidence type="ECO:0000256" key="4">
    <source>
        <dbReference type="ARBA" id="ARBA00022511"/>
    </source>
</evidence>
<evidence type="ECO:0000256" key="11">
    <source>
        <dbReference type="ARBA" id="ARBA00023157"/>
    </source>
</evidence>
<evidence type="ECO:0000256" key="14">
    <source>
        <dbReference type="SAM" id="Phobius"/>
    </source>
</evidence>
<dbReference type="Gene3D" id="1.10.287.210">
    <property type="match status" value="1"/>
</dbReference>
<keyword evidence="13" id="KW-0449">Lipoprotein</keyword>
<evidence type="ECO:0000256" key="13">
    <source>
        <dbReference type="ARBA" id="ARBA00023288"/>
    </source>
</evidence>
<accession>A0A091EVD1</accession>
<feature type="non-terminal residue" evidence="15">
    <location>
        <position position="160"/>
    </location>
</feature>
<protein>
    <recommendedName>
        <fullName evidence="17">Envelope glycoprotein gp95</fullName>
    </recommendedName>
</protein>
<comment type="subcellular location">
    <subcellularLocation>
        <location evidence="1">Host cell membrane</location>
        <topology evidence="1">Single-pass type I membrane protein</topology>
    </subcellularLocation>
    <subcellularLocation>
        <location evidence="2">Host endomembrane system</location>
        <topology evidence="2">Peripheral membrane protein</topology>
    </subcellularLocation>
    <subcellularLocation>
        <location evidence="3">Virion membrane</location>
        <topology evidence="3">Single-pass type I membrane protein</topology>
    </subcellularLocation>
</comment>
<organism evidence="15 16">
    <name type="scientific">Corvus brachyrhynchos</name>
    <name type="common">American crow</name>
    <dbReference type="NCBI Taxonomy" id="85066"/>
    <lineage>
        <taxon>Eukaryota</taxon>
        <taxon>Metazoa</taxon>
        <taxon>Chordata</taxon>
        <taxon>Craniata</taxon>
        <taxon>Vertebrata</taxon>
        <taxon>Euteleostomi</taxon>
        <taxon>Archelosauria</taxon>
        <taxon>Archosauria</taxon>
        <taxon>Dinosauria</taxon>
        <taxon>Saurischia</taxon>
        <taxon>Theropoda</taxon>
        <taxon>Coelurosauria</taxon>
        <taxon>Aves</taxon>
        <taxon>Neognathae</taxon>
        <taxon>Neoaves</taxon>
        <taxon>Telluraves</taxon>
        <taxon>Australaves</taxon>
        <taxon>Passeriformes</taxon>
        <taxon>Corvoidea</taxon>
        <taxon>Corvidae</taxon>
        <taxon>Corvus</taxon>
    </lineage>
</organism>
<evidence type="ECO:0000256" key="1">
    <source>
        <dbReference type="ARBA" id="ARBA00004402"/>
    </source>
</evidence>
<evidence type="ECO:0000256" key="3">
    <source>
        <dbReference type="ARBA" id="ARBA00004563"/>
    </source>
</evidence>
<evidence type="ECO:0000313" key="16">
    <source>
        <dbReference type="Proteomes" id="UP000052976"/>
    </source>
</evidence>
<evidence type="ECO:0000256" key="12">
    <source>
        <dbReference type="ARBA" id="ARBA00023180"/>
    </source>
</evidence>
<evidence type="ECO:0000256" key="2">
    <source>
        <dbReference type="ARBA" id="ARBA00004531"/>
    </source>
</evidence>
<evidence type="ECO:0000256" key="8">
    <source>
        <dbReference type="ARBA" id="ARBA00022989"/>
    </source>
</evidence>
<dbReference type="Proteomes" id="UP000052976">
    <property type="component" value="Unassembled WGS sequence"/>
</dbReference>
<keyword evidence="8 14" id="KW-1133">Transmembrane helix</keyword>
<feature type="non-terminal residue" evidence="15">
    <location>
        <position position="1"/>
    </location>
</feature>
<dbReference type="SUPFAM" id="SSF58069">
    <property type="entry name" value="Virus ectodomain"/>
    <property type="match status" value="1"/>
</dbReference>
<keyword evidence="10" id="KW-0564">Palmitate</keyword>
<feature type="transmembrane region" description="Helical" evidence="14">
    <location>
        <begin position="139"/>
        <end position="159"/>
    </location>
</feature>
<dbReference type="PANTHER" id="PTHR10424:SF81">
    <property type="entry name" value="ERVV2 PROTEIN"/>
    <property type="match status" value="1"/>
</dbReference>
<keyword evidence="4" id="KW-1032">Host cell membrane</keyword>
<evidence type="ECO:0000256" key="7">
    <source>
        <dbReference type="ARBA" id="ARBA00022870"/>
    </source>
</evidence>
<evidence type="ECO:0000256" key="9">
    <source>
        <dbReference type="ARBA" id="ARBA00023136"/>
    </source>
</evidence>
<dbReference type="InterPro" id="IPR018154">
    <property type="entry name" value="TLV/ENV_coat_polyprotein"/>
</dbReference>
<reference evidence="15 16" key="1">
    <citation type="submission" date="2014-04" db="EMBL/GenBank/DDBJ databases">
        <title>Genome evolution of avian class.</title>
        <authorList>
            <person name="Zhang G."/>
            <person name="Li C."/>
        </authorList>
    </citation>
    <scope>NUCLEOTIDE SEQUENCE [LARGE SCALE GENOMIC DNA]</scope>
    <source>
        <strain evidence="15">BGI_N302</strain>
    </source>
</reference>
<keyword evidence="11" id="KW-1015">Disulfide bond</keyword>
<dbReference type="EMBL" id="KK718925">
    <property type="protein sequence ID" value="KFO60279.1"/>
    <property type="molecule type" value="Genomic_DNA"/>
</dbReference>
<keyword evidence="5" id="KW-0945">Host-virus interaction</keyword>
<proteinExistence type="predicted"/>
<dbReference type="AlphaFoldDB" id="A0A091EVD1"/>
<evidence type="ECO:0000256" key="5">
    <source>
        <dbReference type="ARBA" id="ARBA00022581"/>
    </source>
</evidence>
<keyword evidence="16" id="KW-1185">Reference proteome</keyword>
<keyword evidence="7" id="KW-1043">Host membrane</keyword>
<keyword evidence="12" id="KW-0325">Glycoprotein</keyword>
<sequence>QLDPNCDDDITNWPHWKRAMASLLIPWIAVTKALRDLSHLECWAVKQANLTSKALSELLEEEETTRHATLQIRAATDFLLLAHGHGCKDFDGFCCFNLSSKSKSIHATIQEMQNHISKIQQETGGWTESLFSNFGLSGWGASIIKSIMWFVLVFFLIIFV</sequence>
<evidence type="ECO:0000256" key="6">
    <source>
        <dbReference type="ARBA" id="ARBA00022692"/>
    </source>
</evidence>
<keyword evidence="6 14" id="KW-0812">Transmembrane</keyword>
<keyword evidence="9 14" id="KW-0472">Membrane</keyword>
<gene>
    <name evidence="15" type="ORF">N302_16167</name>
</gene>
<name>A0A091EVD1_CORBR</name>